<dbReference type="Gene3D" id="2.40.30.10">
    <property type="entry name" value="Translation factors"/>
    <property type="match status" value="1"/>
</dbReference>
<feature type="transmembrane region" description="Helical" evidence="5">
    <location>
        <begin position="464"/>
        <end position="481"/>
    </location>
</feature>
<evidence type="ECO:0000256" key="3">
    <source>
        <dbReference type="ARBA" id="ARBA00022989"/>
    </source>
</evidence>
<dbReference type="SUPFAM" id="SSF63380">
    <property type="entry name" value="Riboflavin synthase domain-like"/>
    <property type="match status" value="1"/>
</dbReference>
<feature type="domain" description="FAD-binding FR-type" evidence="6">
    <location>
        <begin position="215"/>
        <end position="317"/>
    </location>
</feature>
<dbReference type="InterPro" id="IPR013130">
    <property type="entry name" value="Fe3_Rdtase_TM_dom"/>
</dbReference>
<keyword evidence="8" id="KW-1185">Reference proteome</keyword>
<dbReference type="InterPro" id="IPR017927">
    <property type="entry name" value="FAD-bd_FR_type"/>
</dbReference>
<reference evidence="7" key="1">
    <citation type="journal article" date="2023" name="Int. J. Syst. Evol. Microbiol.">
        <title>Methylocystis iwaonis sp. nov., a type II methane-oxidizing bacterium from surface soil of a rice paddy field in Japan, and emended description of the genus Methylocystis (ex Whittenbury et al. 1970) Bowman et al. 1993.</title>
        <authorList>
            <person name="Kaise H."/>
            <person name="Sawadogo J.B."/>
            <person name="Alam M.S."/>
            <person name="Ueno C."/>
            <person name="Dianou D."/>
            <person name="Shinjo R."/>
            <person name="Asakawa S."/>
        </authorList>
    </citation>
    <scope>NUCLEOTIDE SEQUENCE</scope>
    <source>
        <strain evidence="7">LMG27198</strain>
    </source>
</reference>
<feature type="transmembrane region" description="Helical" evidence="5">
    <location>
        <begin position="88"/>
        <end position="110"/>
    </location>
</feature>
<dbReference type="PANTHER" id="PTHR47354">
    <property type="entry name" value="NADH OXIDOREDUCTASE HCR"/>
    <property type="match status" value="1"/>
</dbReference>
<dbReference type="GO" id="GO:0016491">
    <property type="term" value="F:oxidoreductase activity"/>
    <property type="evidence" value="ECO:0007669"/>
    <property type="project" value="InterPro"/>
</dbReference>
<evidence type="ECO:0000256" key="5">
    <source>
        <dbReference type="SAM" id="Phobius"/>
    </source>
</evidence>
<dbReference type="InterPro" id="IPR017938">
    <property type="entry name" value="Riboflavin_synthase-like_b-brl"/>
</dbReference>
<evidence type="ECO:0000259" key="6">
    <source>
        <dbReference type="PROSITE" id="PS51384"/>
    </source>
</evidence>
<feature type="transmembrane region" description="Helical" evidence="5">
    <location>
        <begin position="192"/>
        <end position="211"/>
    </location>
</feature>
<dbReference type="Pfam" id="PF01794">
    <property type="entry name" value="Ferric_reduct"/>
    <property type="match status" value="1"/>
</dbReference>
<comment type="subcellular location">
    <subcellularLocation>
        <location evidence="1">Membrane</location>
        <topology evidence="1">Multi-pass membrane protein</topology>
    </subcellularLocation>
</comment>
<dbReference type="Pfam" id="PF08022">
    <property type="entry name" value="FAD_binding_8"/>
    <property type="match status" value="1"/>
</dbReference>
<dbReference type="PROSITE" id="PS51384">
    <property type="entry name" value="FAD_FR"/>
    <property type="match status" value="1"/>
</dbReference>
<dbReference type="GO" id="GO:0016020">
    <property type="term" value="C:membrane"/>
    <property type="evidence" value="ECO:0007669"/>
    <property type="project" value="UniProtKB-SubCell"/>
</dbReference>
<dbReference type="PANTHER" id="PTHR47354:SF5">
    <property type="entry name" value="PROTEIN RFBI"/>
    <property type="match status" value="1"/>
</dbReference>
<feature type="transmembrane region" description="Helical" evidence="5">
    <location>
        <begin position="160"/>
        <end position="180"/>
    </location>
</feature>
<dbReference type="EMBL" id="BSEC01000004">
    <property type="protein sequence ID" value="GLI95648.1"/>
    <property type="molecule type" value="Genomic_DNA"/>
</dbReference>
<dbReference type="RefSeq" id="WP_281806529.1">
    <property type="nucleotide sequence ID" value="NZ_BSEC01000004.1"/>
</dbReference>
<feature type="transmembrane region" description="Helical" evidence="5">
    <location>
        <begin position="130"/>
        <end position="148"/>
    </location>
</feature>
<dbReference type="InterPro" id="IPR013112">
    <property type="entry name" value="FAD-bd_8"/>
</dbReference>
<keyword evidence="4 5" id="KW-0472">Membrane</keyword>
<evidence type="ECO:0000256" key="4">
    <source>
        <dbReference type="ARBA" id="ARBA00023136"/>
    </source>
</evidence>
<dbReference type="Pfam" id="PF00175">
    <property type="entry name" value="NAD_binding_1"/>
    <property type="match status" value="1"/>
</dbReference>
<sequence>MAPSDRAAARRSGISGKALAIVYLIAAEAPLFAAWASGIEPESRWSELGAGLAMISGAMFFLQFWSSGRFETLSGRVGIDRTMGFHRIAAVVTLLIAFAHPLAPLVPAFIDDPQGALVLLSQMLVRPRLLSGALSLTGLVVLVGFALLRTRRGVRYEFWRATHGPLAIVVAGLILHHALTNGDYSSAPLPEAVWLLLGGGALLTLFSTYAVRPWRMWRQGWVVESVEPTADHIWQIILRAPQRRAFRFRAGQFLWLTIAPNSPPFHDHPFSIASSPQMLPKLRLIIREAGDCTNAFGAIEPGRRVAIDGPHGGFILPSGGAHVVMIAGGVGVAPLVGILEEAADSGDARAFRLLYAGRTPGSLAGLRLIESLSGRLDLRIVKVVEAFAEPPVFEQGRIDRRHIEEILSGVPPEETCCLVCGPAEMMEIAIDTLLDRGVPAEHILYERFDYAAGRSALDKRRRNQGFVVIATVLAVAAAFALR</sequence>
<feature type="transmembrane region" description="Helical" evidence="5">
    <location>
        <begin position="18"/>
        <end position="36"/>
    </location>
</feature>
<dbReference type="Proteomes" id="UP001144323">
    <property type="component" value="Unassembled WGS sequence"/>
</dbReference>
<evidence type="ECO:0000313" key="8">
    <source>
        <dbReference type="Proteomes" id="UP001144323"/>
    </source>
</evidence>
<dbReference type="InterPro" id="IPR001433">
    <property type="entry name" value="OxRdtase_FAD/NAD-bd"/>
</dbReference>
<organism evidence="7 8">
    <name type="scientific">Methylocystis echinoides</name>
    <dbReference type="NCBI Taxonomy" id="29468"/>
    <lineage>
        <taxon>Bacteria</taxon>
        <taxon>Pseudomonadati</taxon>
        <taxon>Pseudomonadota</taxon>
        <taxon>Alphaproteobacteria</taxon>
        <taxon>Hyphomicrobiales</taxon>
        <taxon>Methylocystaceae</taxon>
        <taxon>Methylocystis</taxon>
    </lineage>
</organism>
<dbReference type="InterPro" id="IPR039261">
    <property type="entry name" value="FNR_nucleotide-bd"/>
</dbReference>
<evidence type="ECO:0000256" key="1">
    <source>
        <dbReference type="ARBA" id="ARBA00004141"/>
    </source>
</evidence>
<comment type="caution">
    <text evidence="7">The sequence shown here is derived from an EMBL/GenBank/DDBJ whole genome shotgun (WGS) entry which is preliminary data.</text>
</comment>
<gene>
    <name evidence="7" type="ORF">LMG27198_46400</name>
</gene>
<keyword evidence="2 5" id="KW-0812">Transmembrane</keyword>
<dbReference type="SUPFAM" id="SSF52343">
    <property type="entry name" value="Ferredoxin reductase-like, C-terminal NADP-linked domain"/>
    <property type="match status" value="1"/>
</dbReference>
<dbReference type="AlphaFoldDB" id="A0A9W6LUG4"/>
<accession>A0A9W6LUG4</accession>
<evidence type="ECO:0000313" key="7">
    <source>
        <dbReference type="EMBL" id="GLI95648.1"/>
    </source>
</evidence>
<evidence type="ECO:0000256" key="2">
    <source>
        <dbReference type="ARBA" id="ARBA00022692"/>
    </source>
</evidence>
<protein>
    <submittedName>
        <fullName evidence="7">Ferric reductase</fullName>
    </submittedName>
</protein>
<dbReference type="InterPro" id="IPR050415">
    <property type="entry name" value="MRET"/>
</dbReference>
<dbReference type="PRINTS" id="PR00410">
    <property type="entry name" value="PHEHYDRXLASE"/>
</dbReference>
<name>A0A9W6LUG4_9HYPH</name>
<dbReference type="Gene3D" id="3.40.50.80">
    <property type="entry name" value="Nucleotide-binding domain of ferredoxin-NADP reductase (FNR) module"/>
    <property type="match status" value="1"/>
</dbReference>
<feature type="transmembrane region" description="Helical" evidence="5">
    <location>
        <begin position="48"/>
        <end position="67"/>
    </location>
</feature>
<proteinExistence type="predicted"/>
<keyword evidence="3 5" id="KW-1133">Transmembrane helix</keyword>